<dbReference type="InterPro" id="IPR039799">
    <property type="entry name" value="ALR/ERV"/>
</dbReference>
<name>A0A9N9G5P4_9GLOM</name>
<evidence type="ECO:0000313" key="11">
    <source>
        <dbReference type="EMBL" id="CAG8579111.1"/>
    </source>
</evidence>
<dbReference type="OrthoDB" id="17199at2759"/>
<dbReference type="InterPro" id="IPR036774">
    <property type="entry name" value="ERV/ALR_sulphydryl_oxid_sf"/>
</dbReference>
<dbReference type="Gene3D" id="1.20.120.310">
    <property type="entry name" value="ERV/ALR sulfhydryl oxidase domain"/>
    <property type="match status" value="1"/>
</dbReference>
<evidence type="ECO:0000256" key="3">
    <source>
        <dbReference type="ARBA" id="ARBA00022630"/>
    </source>
</evidence>
<gene>
    <name evidence="11" type="ORF">AMORRO_LOCUS6826</name>
</gene>
<sequence>MTSEVRDVESKHGSSSRNASTVLEKTPKGIVLGKDGKPCRVCTTFRDWTKQERKKQHGVTEAVGTFSAAALNSASTSSIPQAPQECPPDVEQLGRATWTFLHTMAAYYPEVPSYEQQRSMKSFLTTFSQFYPCDPCAEHFRDEMRKKPPRVESRWALGRWICEMHNLVNEQLGKEIFDCDKIDERWKDGPKDKRCD</sequence>
<comment type="catalytic activity">
    <reaction evidence="8">
        <text>2 R'C(R)SH + O2 = R'C(R)S-S(R)CR' + H2O2</text>
        <dbReference type="Rhea" id="RHEA:17357"/>
        <dbReference type="ChEBI" id="CHEBI:15379"/>
        <dbReference type="ChEBI" id="CHEBI:16240"/>
        <dbReference type="ChEBI" id="CHEBI:16520"/>
        <dbReference type="ChEBI" id="CHEBI:17412"/>
        <dbReference type="EC" id="1.8.3.2"/>
    </reaction>
</comment>
<dbReference type="GO" id="GO:0005758">
    <property type="term" value="C:mitochondrial intermembrane space"/>
    <property type="evidence" value="ECO:0007669"/>
    <property type="project" value="UniProtKB-SubCell"/>
</dbReference>
<dbReference type="EC" id="1.8.3.2" evidence="8"/>
<evidence type="ECO:0000256" key="8">
    <source>
        <dbReference type="RuleBase" id="RU371123"/>
    </source>
</evidence>
<dbReference type="Proteomes" id="UP000789342">
    <property type="component" value="Unassembled WGS sequence"/>
</dbReference>
<organism evidence="11 12">
    <name type="scientific">Acaulospora morrowiae</name>
    <dbReference type="NCBI Taxonomy" id="94023"/>
    <lineage>
        <taxon>Eukaryota</taxon>
        <taxon>Fungi</taxon>
        <taxon>Fungi incertae sedis</taxon>
        <taxon>Mucoromycota</taxon>
        <taxon>Glomeromycotina</taxon>
        <taxon>Glomeromycetes</taxon>
        <taxon>Diversisporales</taxon>
        <taxon>Acaulosporaceae</taxon>
        <taxon>Acaulospora</taxon>
    </lineage>
</organism>
<feature type="region of interest" description="Disordered" evidence="9">
    <location>
        <begin position="1"/>
        <end position="27"/>
    </location>
</feature>
<keyword evidence="7" id="KW-1015">Disulfide bond</keyword>
<keyword evidence="12" id="KW-1185">Reference proteome</keyword>
<evidence type="ECO:0000256" key="6">
    <source>
        <dbReference type="ARBA" id="ARBA00023128"/>
    </source>
</evidence>
<protein>
    <recommendedName>
        <fullName evidence="8">Sulfhydryl oxidase</fullName>
        <ecNumber evidence="8">1.8.3.2</ecNumber>
    </recommendedName>
</protein>
<dbReference type="Gene3D" id="4.10.320.60">
    <property type="match status" value="1"/>
</dbReference>
<evidence type="ECO:0000256" key="1">
    <source>
        <dbReference type="ARBA" id="ARBA00001974"/>
    </source>
</evidence>
<comment type="caution">
    <text evidence="11">The sequence shown here is derived from an EMBL/GenBank/DDBJ whole genome shotgun (WGS) entry which is preliminary data.</text>
</comment>
<keyword evidence="6" id="KW-0496">Mitochondrion</keyword>
<keyword evidence="4 8" id="KW-0274">FAD</keyword>
<dbReference type="PANTHER" id="PTHR12645">
    <property type="entry name" value="ALR/ERV"/>
    <property type="match status" value="1"/>
</dbReference>
<accession>A0A9N9G5P4</accession>
<proteinExistence type="predicted"/>
<evidence type="ECO:0000256" key="9">
    <source>
        <dbReference type="SAM" id="MobiDB-lite"/>
    </source>
</evidence>
<dbReference type="GO" id="GO:0050660">
    <property type="term" value="F:flavin adenine dinucleotide binding"/>
    <property type="evidence" value="ECO:0007669"/>
    <property type="project" value="TreeGrafter"/>
</dbReference>
<dbReference type="FunFam" id="1.20.120.310:FF:000003">
    <property type="entry name" value="Sulfhydryl oxidase"/>
    <property type="match status" value="1"/>
</dbReference>
<keyword evidence="3 8" id="KW-0285">Flavoprotein</keyword>
<comment type="cofactor">
    <cofactor evidence="1 8">
        <name>FAD</name>
        <dbReference type="ChEBI" id="CHEBI:57692"/>
    </cofactor>
</comment>
<evidence type="ECO:0000313" key="12">
    <source>
        <dbReference type="Proteomes" id="UP000789342"/>
    </source>
</evidence>
<dbReference type="PROSITE" id="PS51324">
    <property type="entry name" value="ERV_ALR"/>
    <property type="match status" value="1"/>
</dbReference>
<dbReference type="EMBL" id="CAJVPV010004788">
    <property type="protein sequence ID" value="CAG8579111.1"/>
    <property type="molecule type" value="Genomic_DNA"/>
</dbReference>
<dbReference type="PANTHER" id="PTHR12645:SF0">
    <property type="entry name" value="FAD-LINKED SULFHYDRYL OXIDASE ALR"/>
    <property type="match status" value="1"/>
</dbReference>
<feature type="compositionally biased region" description="Polar residues" evidence="9">
    <location>
        <begin position="13"/>
        <end position="23"/>
    </location>
</feature>
<keyword evidence="5 8" id="KW-0560">Oxidoreductase</keyword>
<comment type="subcellular location">
    <subcellularLocation>
        <location evidence="2">Mitochondrion intermembrane space</location>
    </subcellularLocation>
</comment>
<feature type="compositionally biased region" description="Basic and acidic residues" evidence="9">
    <location>
        <begin position="1"/>
        <end position="12"/>
    </location>
</feature>
<evidence type="ECO:0000256" key="2">
    <source>
        <dbReference type="ARBA" id="ARBA00004569"/>
    </source>
</evidence>
<evidence type="ECO:0000256" key="5">
    <source>
        <dbReference type="ARBA" id="ARBA00023002"/>
    </source>
</evidence>
<evidence type="ECO:0000256" key="7">
    <source>
        <dbReference type="ARBA" id="ARBA00023157"/>
    </source>
</evidence>
<dbReference type="GO" id="GO:0016971">
    <property type="term" value="F:flavin-dependent sulfhydryl oxidase activity"/>
    <property type="evidence" value="ECO:0007669"/>
    <property type="project" value="InterPro"/>
</dbReference>
<evidence type="ECO:0000256" key="4">
    <source>
        <dbReference type="ARBA" id="ARBA00022827"/>
    </source>
</evidence>
<dbReference type="AlphaFoldDB" id="A0A9N9G5P4"/>
<dbReference type="InterPro" id="IPR017905">
    <property type="entry name" value="ERV/ALR_sulphydryl_oxidase"/>
</dbReference>
<evidence type="ECO:0000259" key="10">
    <source>
        <dbReference type="PROSITE" id="PS51324"/>
    </source>
</evidence>
<feature type="domain" description="ERV/ALR sulfhydryl oxidase" evidence="10">
    <location>
        <begin position="86"/>
        <end position="186"/>
    </location>
</feature>
<dbReference type="Pfam" id="PF04777">
    <property type="entry name" value="Evr1_Alr"/>
    <property type="match status" value="1"/>
</dbReference>
<dbReference type="SUPFAM" id="SSF69000">
    <property type="entry name" value="FAD-dependent thiol oxidase"/>
    <property type="match status" value="1"/>
</dbReference>
<reference evidence="11" key="1">
    <citation type="submission" date="2021-06" db="EMBL/GenBank/DDBJ databases">
        <authorList>
            <person name="Kallberg Y."/>
            <person name="Tangrot J."/>
            <person name="Rosling A."/>
        </authorList>
    </citation>
    <scope>NUCLEOTIDE SEQUENCE</scope>
    <source>
        <strain evidence="11">CL551</strain>
    </source>
</reference>